<feature type="compositionally biased region" description="Low complexity" evidence="1">
    <location>
        <begin position="101"/>
        <end position="126"/>
    </location>
</feature>
<organism evidence="2 3">
    <name type="scientific">Gordonia phage PatrickStar</name>
    <dbReference type="NCBI Taxonomy" id="1838076"/>
    <lineage>
        <taxon>Viruses</taxon>
        <taxon>Duplodnaviria</taxon>
        <taxon>Heunggongvirae</taxon>
        <taxon>Uroviricota</taxon>
        <taxon>Caudoviricetes</taxon>
        <taxon>Orchidvirus</taxon>
        <taxon>Orchidvirus orchid</taxon>
    </lineage>
</organism>
<protein>
    <submittedName>
        <fullName evidence="2">Minor tail protein</fullName>
    </submittedName>
</protein>
<dbReference type="EMBL" id="KU998252">
    <property type="protein sequence ID" value="ANA87261.1"/>
    <property type="molecule type" value="Genomic_DNA"/>
</dbReference>
<evidence type="ECO:0000313" key="2">
    <source>
        <dbReference type="EMBL" id="ANA87261.1"/>
    </source>
</evidence>
<sequence>MSLDFADPEFAAQLDSIIRKTVRAEIDKNRPAPRYAVVNSINLAQKYCMVTYTGETDSVRVPFNTVIPNEVGQEVRIEGTPGDRYITAIRGTSKLEQDTDNATGAAQTAQEQAQSASEAAEAASNQANNVEAQLFTRTTRPLYRGLNPTGESSFDYQLLSEPGLHNHSAGFTMESAGSHSGHDGTLGTKGSHTHEMIITVGAGGTSEIAVTASLLHMPFIKCEMASRKDVLYFKARRTNDLTTCYADIYIMEDDGSWTWKATTANLALDITTSKGWIVVNTDAYVSSPKDIIGVQFRPVGAGTLYLDGRRFPIENYPNTVRPLNVSMARTTNSAPASIAASEADSRYSYLLAYVEYGQLSIPAPAPRDFFENFNSVPIGTSFPYAAKDQGEHLSISNGELVNPSNQLLTQRAMRFYKSPVNTDVFEVEWTVRAIDGDSIAAGIVLFGSSTMQRFATVQINKNEVEITTAGSGIGNSQTQRAITSTTGNNGRWRATFDINDNRTLKIYKPGSPTVPIVQWSDTGNYLFMGKGNRLAGCYIEHGSFKSAGILEDFAYRDWIQS</sequence>
<reference evidence="2 3" key="1">
    <citation type="submission" date="2016-03" db="EMBL/GenBank/DDBJ databases">
        <authorList>
            <person name="Rimple P."/>
            <person name="Montgomery M.T."/>
            <person name="Guerrero C.A."/>
            <person name="Mavrich T.N."/>
            <person name="Pope W.H."/>
            <person name="Garlena R.A."/>
            <person name="Russell D.A."/>
            <person name="Jacobs-Sera D."/>
            <person name="Hendrix R.W."/>
            <person name="Hatfull G.F."/>
        </authorList>
    </citation>
    <scope>NUCLEOTIDE SEQUENCE [LARGE SCALE GENOMIC DNA]</scope>
</reference>
<proteinExistence type="predicted"/>
<feature type="region of interest" description="Disordered" evidence="1">
    <location>
        <begin position="96"/>
        <end position="126"/>
    </location>
</feature>
<gene>
    <name evidence="2" type="primary">27</name>
    <name evidence="2" type="ORF">PBI_PATRICKSTAR_27</name>
</gene>
<accession>A0A160DGW3</accession>
<evidence type="ECO:0000256" key="1">
    <source>
        <dbReference type="SAM" id="MobiDB-lite"/>
    </source>
</evidence>
<name>A0A160DGW3_9CAUD</name>
<dbReference type="Proteomes" id="UP000229511">
    <property type="component" value="Genome"/>
</dbReference>
<evidence type="ECO:0000313" key="3">
    <source>
        <dbReference type="Proteomes" id="UP000229511"/>
    </source>
</evidence>